<keyword evidence="2" id="KW-1133">Transmembrane helix</keyword>
<evidence type="ECO:0000256" key="1">
    <source>
        <dbReference type="SAM" id="MobiDB-lite"/>
    </source>
</evidence>
<name>A0A8S9Q0W4_BRACR</name>
<reference evidence="3" key="1">
    <citation type="submission" date="2019-12" db="EMBL/GenBank/DDBJ databases">
        <title>Genome sequencing and annotation of Brassica cretica.</title>
        <authorList>
            <person name="Studholme D.J."/>
            <person name="Sarris P."/>
        </authorList>
    </citation>
    <scope>NUCLEOTIDE SEQUENCE</scope>
    <source>
        <strain evidence="3">PFS-109/04</strain>
        <tissue evidence="3">Leaf</tissue>
    </source>
</reference>
<protein>
    <submittedName>
        <fullName evidence="3">Uncharacterized protein</fullName>
    </submittedName>
</protein>
<dbReference type="EMBL" id="QGKX02001347">
    <property type="protein sequence ID" value="KAF3525600.1"/>
    <property type="molecule type" value="Genomic_DNA"/>
</dbReference>
<dbReference type="GO" id="GO:0009506">
    <property type="term" value="C:plasmodesma"/>
    <property type="evidence" value="ECO:0007669"/>
    <property type="project" value="TreeGrafter"/>
</dbReference>
<keyword evidence="2" id="KW-0472">Membrane</keyword>
<accession>A0A8S9Q0W4</accession>
<dbReference type="InterPro" id="IPR040283">
    <property type="entry name" value="DDB_G0292058-like"/>
</dbReference>
<dbReference type="GO" id="GO:0005886">
    <property type="term" value="C:plasma membrane"/>
    <property type="evidence" value="ECO:0007669"/>
    <property type="project" value="TreeGrafter"/>
</dbReference>
<keyword evidence="2" id="KW-0812">Transmembrane</keyword>
<dbReference type="PANTHER" id="PTHR31414">
    <property type="entry name" value="TRANSMEMBRANE PROTEIN DDB_G0292058"/>
    <property type="match status" value="1"/>
</dbReference>
<gene>
    <name evidence="3" type="ORF">F2Q69_00049886</name>
</gene>
<comment type="caution">
    <text evidence="3">The sequence shown here is derived from an EMBL/GenBank/DDBJ whole genome shotgun (WGS) entry which is preliminary data.</text>
</comment>
<sequence>MLDQYGPFLGSIAECTFVRETFRVVNTKSCTGLNITSQWIYAGLVSLTGAVIFSLIFWLIFVRERRHRSHTKKSMIQLWHRCYVKSDEKQATTPDPRWPYLNRWSSNPLHEASAPAALKLVPPHPLTGPMVQTESSTSLTENGENEGPLDDLKIVAPLGDSGAPPTSSTVPPSVTHDQESSLVAAAQGSSSVSDIHNSSLVTAVHDSLATAVHDSLVTVIHDSLVAAVHESLVVAVDEVIVDKAPPPASSDLIGPLHFTSPPPQLGVSEAVQCQIDSFWPTIGEAIVNGPKTKKGHRLFPEQEKPHLPINHTLPLLAAEKAVPVQSHIMESIPSHSIILEDSETSKIEQPIDSRSSLTLDHHNLHMEDTPFVYGKAEKAVPVQSHIMESIPSHSIILEDSETSKIEQPIDSRSSLTLDHHNLHMEDTPFVYGKGNGFDMVGDSSSYTITRGGRTIKPTQKVQDMRWTRASGRGKKGHRD</sequence>
<dbReference type="AlphaFoldDB" id="A0A8S9Q0W4"/>
<dbReference type="PANTHER" id="PTHR31414:SF22">
    <property type="entry name" value="ENVELOPE GLYCOPROTEIN B"/>
    <property type="match status" value="1"/>
</dbReference>
<evidence type="ECO:0000313" key="3">
    <source>
        <dbReference type="EMBL" id="KAF3525600.1"/>
    </source>
</evidence>
<feature type="region of interest" description="Disordered" evidence="1">
    <location>
        <begin position="459"/>
        <end position="479"/>
    </location>
</feature>
<feature type="compositionally biased region" description="Polar residues" evidence="1">
    <location>
        <begin position="130"/>
        <end position="142"/>
    </location>
</feature>
<proteinExistence type="predicted"/>
<evidence type="ECO:0000313" key="4">
    <source>
        <dbReference type="Proteomes" id="UP000712600"/>
    </source>
</evidence>
<feature type="region of interest" description="Disordered" evidence="1">
    <location>
        <begin position="123"/>
        <end position="178"/>
    </location>
</feature>
<feature type="transmembrane region" description="Helical" evidence="2">
    <location>
        <begin position="39"/>
        <end position="62"/>
    </location>
</feature>
<dbReference type="Proteomes" id="UP000712600">
    <property type="component" value="Unassembled WGS sequence"/>
</dbReference>
<evidence type="ECO:0000256" key="2">
    <source>
        <dbReference type="SAM" id="Phobius"/>
    </source>
</evidence>
<feature type="compositionally biased region" description="Low complexity" evidence="1">
    <location>
        <begin position="164"/>
        <end position="175"/>
    </location>
</feature>
<organism evidence="3 4">
    <name type="scientific">Brassica cretica</name>
    <name type="common">Mustard</name>
    <dbReference type="NCBI Taxonomy" id="69181"/>
    <lineage>
        <taxon>Eukaryota</taxon>
        <taxon>Viridiplantae</taxon>
        <taxon>Streptophyta</taxon>
        <taxon>Embryophyta</taxon>
        <taxon>Tracheophyta</taxon>
        <taxon>Spermatophyta</taxon>
        <taxon>Magnoliopsida</taxon>
        <taxon>eudicotyledons</taxon>
        <taxon>Gunneridae</taxon>
        <taxon>Pentapetalae</taxon>
        <taxon>rosids</taxon>
        <taxon>malvids</taxon>
        <taxon>Brassicales</taxon>
        <taxon>Brassicaceae</taxon>
        <taxon>Brassiceae</taxon>
        <taxon>Brassica</taxon>
    </lineage>
</organism>